<dbReference type="Gene3D" id="1.25.10.10">
    <property type="entry name" value="Leucine-rich Repeat Variant"/>
    <property type="match status" value="1"/>
</dbReference>
<evidence type="ECO:0000313" key="3">
    <source>
        <dbReference type="Proteomes" id="UP000749646"/>
    </source>
</evidence>
<feature type="region of interest" description="Disordered" evidence="1">
    <location>
        <begin position="1"/>
        <end position="21"/>
    </location>
</feature>
<dbReference type="GO" id="GO:0008104">
    <property type="term" value="P:intracellular protein localization"/>
    <property type="evidence" value="ECO:0007669"/>
    <property type="project" value="TreeGrafter"/>
</dbReference>
<feature type="compositionally biased region" description="Low complexity" evidence="1">
    <location>
        <begin position="12"/>
        <end position="21"/>
    </location>
</feature>
<dbReference type="OrthoDB" id="192608at2759"/>
<gene>
    <name evidence="2" type="ORF">BGZ65_009868</name>
</gene>
<proteinExistence type="predicted"/>
<feature type="compositionally biased region" description="Pro residues" evidence="1">
    <location>
        <begin position="1"/>
        <end position="11"/>
    </location>
</feature>
<organism evidence="2 3">
    <name type="scientific">Modicella reniformis</name>
    <dbReference type="NCBI Taxonomy" id="1440133"/>
    <lineage>
        <taxon>Eukaryota</taxon>
        <taxon>Fungi</taxon>
        <taxon>Fungi incertae sedis</taxon>
        <taxon>Mucoromycota</taxon>
        <taxon>Mortierellomycotina</taxon>
        <taxon>Mortierellomycetes</taxon>
        <taxon>Mortierellales</taxon>
        <taxon>Mortierellaceae</taxon>
        <taxon>Modicella</taxon>
    </lineage>
</organism>
<evidence type="ECO:0000256" key="1">
    <source>
        <dbReference type="SAM" id="MobiDB-lite"/>
    </source>
</evidence>
<comment type="caution">
    <text evidence="2">The sequence shown here is derived from an EMBL/GenBank/DDBJ whole genome shotgun (WGS) entry which is preliminary data.</text>
</comment>
<evidence type="ECO:0008006" key="4">
    <source>
        <dbReference type="Google" id="ProtNLM"/>
    </source>
</evidence>
<keyword evidence="3" id="KW-1185">Reference proteome</keyword>
<name>A0A9P6ME51_9FUNG</name>
<feature type="non-terminal residue" evidence="2">
    <location>
        <position position="1"/>
    </location>
</feature>
<protein>
    <recommendedName>
        <fullName evidence="4">TOG domain-containing protein</fullName>
    </recommendedName>
</protein>
<dbReference type="PANTHER" id="PTHR21663:SF0">
    <property type="entry name" value="HEAT REPEAT-CONTAINING PROTEIN 5B"/>
    <property type="match status" value="1"/>
</dbReference>
<dbReference type="EMBL" id="JAAAHW010001555">
    <property type="protein sequence ID" value="KAF9994496.1"/>
    <property type="molecule type" value="Genomic_DNA"/>
</dbReference>
<dbReference type="GO" id="GO:0016020">
    <property type="term" value="C:membrane"/>
    <property type="evidence" value="ECO:0007669"/>
    <property type="project" value="TreeGrafter"/>
</dbReference>
<dbReference type="AlphaFoldDB" id="A0A9P6ME51"/>
<dbReference type="GO" id="GO:0006897">
    <property type="term" value="P:endocytosis"/>
    <property type="evidence" value="ECO:0007669"/>
    <property type="project" value="TreeGrafter"/>
</dbReference>
<evidence type="ECO:0000313" key="2">
    <source>
        <dbReference type="EMBL" id="KAF9994496.1"/>
    </source>
</evidence>
<dbReference type="Proteomes" id="UP000749646">
    <property type="component" value="Unassembled WGS sequence"/>
</dbReference>
<dbReference type="InterPro" id="IPR040108">
    <property type="entry name" value="Laa1/Sip1/HEATR5"/>
</dbReference>
<dbReference type="GO" id="GO:0030139">
    <property type="term" value="C:endocytic vesicle"/>
    <property type="evidence" value="ECO:0007669"/>
    <property type="project" value="TreeGrafter"/>
</dbReference>
<dbReference type="InterPro" id="IPR011989">
    <property type="entry name" value="ARM-like"/>
</dbReference>
<dbReference type="InterPro" id="IPR016024">
    <property type="entry name" value="ARM-type_fold"/>
</dbReference>
<accession>A0A9P6ME51</accession>
<sequence>MSTPTPTPTRPSTPGTPTTNTARDVFEFDERLFTAAGELDKFSNPPSNNKQELFVFQWLAAVERELKRCGHDIFRIMQPNLERQLLKLISMPTPKPRHPIRRLIARCFLSLYVRGNSSTLYETVQILQSLIEAGKGMGDKDVKLAAIHCIGVIMETIGEKIQSLVSELATSFLKVIKYEKIYPLIMRDEAMVALRKMLQGAGRGSTDITNKEILKTLKVTILDKALIMRSSSAESLSALVKHTSITFIRSDLEASITLFIKAMDESTYAIRKSVATSIATLLYSKFQGEENLSMNSAQSPPPIASKQGAGTEAFTLDVNELLTHLSNAYNKPNTSREVRAGLSETYAALFIMLGPSVVERHYSSIMKHLLIDL</sequence>
<dbReference type="GO" id="GO:0005794">
    <property type="term" value="C:Golgi apparatus"/>
    <property type="evidence" value="ECO:0007669"/>
    <property type="project" value="TreeGrafter"/>
</dbReference>
<dbReference type="PANTHER" id="PTHR21663">
    <property type="entry name" value="HYPOTHETICAL HEAT DOMAIN-CONTAINING"/>
    <property type="match status" value="1"/>
</dbReference>
<dbReference type="GO" id="GO:0005829">
    <property type="term" value="C:cytosol"/>
    <property type="evidence" value="ECO:0007669"/>
    <property type="project" value="GOC"/>
</dbReference>
<dbReference type="GO" id="GO:0042147">
    <property type="term" value="P:retrograde transport, endosome to Golgi"/>
    <property type="evidence" value="ECO:0007669"/>
    <property type="project" value="TreeGrafter"/>
</dbReference>
<reference evidence="2" key="1">
    <citation type="journal article" date="2020" name="Fungal Divers.">
        <title>Resolving the Mortierellaceae phylogeny through synthesis of multi-gene phylogenetics and phylogenomics.</title>
        <authorList>
            <person name="Vandepol N."/>
            <person name="Liber J."/>
            <person name="Desiro A."/>
            <person name="Na H."/>
            <person name="Kennedy M."/>
            <person name="Barry K."/>
            <person name="Grigoriev I.V."/>
            <person name="Miller A.N."/>
            <person name="O'Donnell K."/>
            <person name="Stajich J.E."/>
            <person name="Bonito G."/>
        </authorList>
    </citation>
    <scope>NUCLEOTIDE SEQUENCE</scope>
    <source>
        <strain evidence="2">MES-2147</strain>
    </source>
</reference>
<dbReference type="SUPFAM" id="SSF48371">
    <property type="entry name" value="ARM repeat"/>
    <property type="match status" value="1"/>
</dbReference>